<reference evidence="1 2" key="1">
    <citation type="journal article" date="2018" name="Sci. Rep.">
        <title>Genomic signatures of local adaptation to the degree of environmental predictability in rotifers.</title>
        <authorList>
            <person name="Franch-Gras L."/>
            <person name="Hahn C."/>
            <person name="Garcia-Roger E.M."/>
            <person name="Carmona M.J."/>
            <person name="Serra M."/>
            <person name="Gomez A."/>
        </authorList>
    </citation>
    <scope>NUCLEOTIDE SEQUENCE [LARGE SCALE GENOMIC DNA]</scope>
    <source>
        <strain evidence="1">HYR1</strain>
    </source>
</reference>
<dbReference type="AlphaFoldDB" id="A0A3M7T9A9"/>
<gene>
    <name evidence="1" type="ORF">BpHYR1_019886</name>
</gene>
<evidence type="ECO:0000313" key="2">
    <source>
        <dbReference type="Proteomes" id="UP000276133"/>
    </source>
</evidence>
<name>A0A3M7T9A9_BRAPC</name>
<dbReference type="EMBL" id="REGN01000097">
    <property type="protein sequence ID" value="RNA44497.1"/>
    <property type="molecule type" value="Genomic_DNA"/>
</dbReference>
<sequence length="66" mass="8017">MNIYFKEKVFLFFKQLISKKENNCLTLKESKRKTKSEANFLSNSKQARIEKKIYARMKSRSMKEYN</sequence>
<organism evidence="1 2">
    <name type="scientific">Brachionus plicatilis</name>
    <name type="common">Marine rotifer</name>
    <name type="synonym">Brachionus muelleri</name>
    <dbReference type="NCBI Taxonomy" id="10195"/>
    <lineage>
        <taxon>Eukaryota</taxon>
        <taxon>Metazoa</taxon>
        <taxon>Spiralia</taxon>
        <taxon>Gnathifera</taxon>
        <taxon>Rotifera</taxon>
        <taxon>Eurotatoria</taxon>
        <taxon>Monogononta</taxon>
        <taxon>Pseudotrocha</taxon>
        <taxon>Ploima</taxon>
        <taxon>Brachionidae</taxon>
        <taxon>Brachionus</taxon>
    </lineage>
</organism>
<protein>
    <submittedName>
        <fullName evidence="1">Uncharacterized protein</fullName>
    </submittedName>
</protein>
<evidence type="ECO:0000313" key="1">
    <source>
        <dbReference type="EMBL" id="RNA44497.1"/>
    </source>
</evidence>
<accession>A0A3M7T9A9</accession>
<comment type="caution">
    <text evidence="1">The sequence shown here is derived from an EMBL/GenBank/DDBJ whole genome shotgun (WGS) entry which is preliminary data.</text>
</comment>
<keyword evidence="2" id="KW-1185">Reference proteome</keyword>
<proteinExistence type="predicted"/>
<dbReference type="Proteomes" id="UP000276133">
    <property type="component" value="Unassembled WGS sequence"/>
</dbReference>